<feature type="transmembrane region" description="Helical" evidence="14">
    <location>
        <begin position="57"/>
        <end position="75"/>
    </location>
</feature>
<dbReference type="CDD" id="cd11474">
    <property type="entry name" value="SLC5sbd_CHT"/>
    <property type="match status" value="1"/>
</dbReference>
<comment type="caution">
    <text evidence="15">The sequence shown here is derived from an EMBL/GenBank/DDBJ whole genome shotgun (WGS) entry which is preliminary data.</text>
</comment>
<keyword evidence="9" id="KW-0406">Ion transport</keyword>
<sequence>MQWWEYLELLTRCVDATGVTMSVILDFSYTVSIWISAAVAITYTLMGGLYSVAYTDVIQLVLIFISLWLCVPFSLMNTAVVDITKTAYNSTFQSPWLGTVDADRAWWWIDNFLILGLGNLGLQNFHQRTLSAASSSTAKITCFAAAVIVPTLGIPPIILGAVAASTNWNLTSYGSPSPFERGETGLILPIVLQHLTPTYISIIGIGAVAAAVMSSTDSALLSAASIFTSNIYRSVLRVQASEQEIQWVIRISVVILGLAGTSLTFLDNSVLMIWMLRADLTYTLMLPQLVCVLFFKISNGYGAVSGCALGMLLRVLCGEPLLGIPPIIRFPGCRMVNGVYIQHSPIRTICMLATVVFVLLFSYLASLLFNQGLIPEKLDVFKVKAQHS</sequence>
<evidence type="ECO:0000256" key="6">
    <source>
        <dbReference type="ARBA" id="ARBA00022979"/>
    </source>
</evidence>
<keyword evidence="10 14" id="KW-0472">Membrane</keyword>
<evidence type="ECO:0000256" key="4">
    <source>
        <dbReference type="ARBA" id="ARBA00022692"/>
    </source>
</evidence>
<dbReference type="GO" id="GO:0005886">
    <property type="term" value="C:plasma membrane"/>
    <property type="evidence" value="ECO:0007669"/>
    <property type="project" value="TreeGrafter"/>
</dbReference>
<keyword evidence="8" id="KW-0915">Sodium</keyword>
<evidence type="ECO:0000256" key="14">
    <source>
        <dbReference type="SAM" id="Phobius"/>
    </source>
</evidence>
<evidence type="ECO:0000256" key="8">
    <source>
        <dbReference type="ARBA" id="ARBA00023053"/>
    </source>
</evidence>
<comment type="subcellular location">
    <subcellularLocation>
        <location evidence="1">Membrane</location>
        <topology evidence="1">Multi-pass membrane protein</topology>
    </subcellularLocation>
</comment>
<dbReference type="GO" id="GO:0008292">
    <property type="term" value="P:acetylcholine biosynthetic process"/>
    <property type="evidence" value="ECO:0007669"/>
    <property type="project" value="TreeGrafter"/>
</dbReference>
<dbReference type="PROSITE" id="PS50283">
    <property type="entry name" value="NA_SOLUT_SYMP_3"/>
    <property type="match status" value="1"/>
</dbReference>
<evidence type="ECO:0000256" key="2">
    <source>
        <dbReference type="ARBA" id="ARBA00006434"/>
    </source>
</evidence>
<dbReference type="AlphaFoldDB" id="Q4SG92"/>
<evidence type="ECO:0000256" key="3">
    <source>
        <dbReference type="ARBA" id="ARBA00022448"/>
    </source>
</evidence>
<dbReference type="Pfam" id="PF00474">
    <property type="entry name" value="SSF"/>
    <property type="match status" value="1"/>
</dbReference>
<dbReference type="OrthoDB" id="546820at2759"/>
<dbReference type="InterPro" id="IPR001734">
    <property type="entry name" value="Na/solute_symporter"/>
</dbReference>
<keyword evidence="12" id="KW-0739">Sodium transport</keyword>
<evidence type="ECO:0000256" key="13">
    <source>
        <dbReference type="RuleBase" id="RU362091"/>
    </source>
</evidence>
<evidence type="ECO:0000256" key="10">
    <source>
        <dbReference type="ARBA" id="ARBA00023136"/>
    </source>
</evidence>
<dbReference type="KEGG" id="tng:GSTEN00018757G001"/>
<feature type="transmembrane region" description="Helical" evidence="14">
    <location>
        <begin position="31"/>
        <end position="50"/>
    </location>
</feature>
<keyword evidence="4 14" id="KW-0812">Transmembrane</keyword>
<dbReference type="InterPro" id="IPR052244">
    <property type="entry name" value="Choline_transporter"/>
</dbReference>
<feature type="transmembrane region" description="Helical" evidence="14">
    <location>
        <begin position="143"/>
        <end position="166"/>
    </location>
</feature>
<keyword evidence="7 14" id="KW-1133">Transmembrane helix</keyword>
<evidence type="ECO:0000256" key="11">
    <source>
        <dbReference type="ARBA" id="ARBA00023180"/>
    </source>
</evidence>
<keyword evidence="6" id="KW-0530">Neurotransmitter biosynthesis</keyword>
<dbReference type="InterPro" id="IPR038377">
    <property type="entry name" value="Na/Glc_symporter_sf"/>
</dbReference>
<feature type="non-terminal residue" evidence="15">
    <location>
        <position position="1"/>
    </location>
</feature>
<gene>
    <name evidence="15" type="ORF">GSTENG00018757001</name>
</gene>
<keyword evidence="3" id="KW-0813">Transport</keyword>
<feature type="transmembrane region" description="Helical" evidence="14">
    <location>
        <begin position="186"/>
        <end position="212"/>
    </location>
</feature>
<evidence type="ECO:0000256" key="5">
    <source>
        <dbReference type="ARBA" id="ARBA00022847"/>
    </source>
</evidence>
<feature type="transmembrane region" description="Helical" evidence="14">
    <location>
        <begin position="247"/>
        <end position="266"/>
    </location>
</feature>
<feature type="transmembrane region" description="Helical" evidence="14">
    <location>
        <begin position="278"/>
        <end position="297"/>
    </location>
</feature>
<proteinExistence type="inferred from homology"/>
<evidence type="ECO:0000256" key="1">
    <source>
        <dbReference type="ARBA" id="ARBA00004141"/>
    </source>
</evidence>
<keyword evidence="5" id="KW-0769">Symport</keyword>
<comment type="similarity">
    <text evidence="2 13">Belongs to the sodium:solute symporter (SSF) (TC 2.A.21) family.</text>
</comment>
<dbReference type="PANTHER" id="PTHR45897">
    <property type="entry name" value="HIGH-AFFINITY CHOLINE TRANSPORTER 1"/>
    <property type="match status" value="1"/>
</dbReference>
<protein>
    <submittedName>
        <fullName evidence="15">(spotted green pufferfish) hypothetical protein</fullName>
    </submittedName>
</protein>
<organism evidence="15">
    <name type="scientific">Tetraodon nigroviridis</name>
    <name type="common">Spotted green pufferfish</name>
    <name type="synonym">Chelonodon nigroviridis</name>
    <dbReference type="NCBI Taxonomy" id="99883"/>
    <lineage>
        <taxon>Eukaryota</taxon>
        <taxon>Metazoa</taxon>
        <taxon>Chordata</taxon>
        <taxon>Craniata</taxon>
        <taxon>Vertebrata</taxon>
        <taxon>Euteleostomi</taxon>
        <taxon>Actinopterygii</taxon>
        <taxon>Neopterygii</taxon>
        <taxon>Teleostei</taxon>
        <taxon>Neoteleostei</taxon>
        <taxon>Acanthomorphata</taxon>
        <taxon>Eupercaria</taxon>
        <taxon>Tetraodontiformes</taxon>
        <taxon>Tetradontoidea</taxon>
        <taxon>Tetraodontidae</taxon>
        <taxon>Tetraodon</taxon>
    </lineage>
</organism>
<evidence type="ECO:0000256" key="12">
    <source>
        <dbReference type="ARBA" id="ARBA00023201"/>
    </source>
</evidence>
<dbReference type="GO" id="GO:0005307">
    <property type="term" value="F:choline:sodium symporter activity"/>
    <property type="evidence" value="ECO:0007669"/>
    <property type="project" value="TreeGrafter"/>
</dbReference>
<dbReference type="Gene3D" id="1.20.1730.10">
    <property type="entry name" value="Sodium/glucose cotransporter"/>
    <property type="match status" value="1"/>
</dbReference>
<keyword evidence="11" id="KW-0325">Glycoprotein</keyword>
<reference evidence="15" key="1">
    <citation type="journal article" date="2004" name="Nature">
        <title>Genome duplication in the teleost fish Tetraodon nigroviridis reveals the early vertebrate proto-karyotype.</title>
        <authorList>
            <person name="Jaillon O."/>
            <person name="Aury J.-M."/>
            <person name="Brunet F."/>
            <person name="Petit J.-L."/>
            <person name="Stange-Thomann N."/>
            <person name="Mauceli E."/>
            <person name="Bouneau L."/>
            <person name="Fischer C."/>
            <person name="Ozouf-Costaz C."/>
            <person name="Bernot A."/>
            <person name="Nicaud S."/>
            <person name="Jaffe D."/>
            <person name="Fisher S."/>
            <person name="Lutfalla G."/>
            <person name="Dossat C."/>
            <person name="Segurens B."/>
            <person name="Dasilva C."/>
            <person name="Salanoubat M."/>
            <person name="Levy M."/>
            <person name="Boudet N."/>
            <person name="Castellano S."/>
            <person name="Anthouard V."/>
            <person name="Jubin C."/>
            <person name="Castelli V."/>
            <person name="Katinka M."/>
            <person name="Vacherie B."/>
            <person name="Biemont C."/>
            <person name="Skalli Z."/>
            <person name="Cattolico L."/>
            <person name="Poulain J."/>
            <person name="De Berardinis V."/>
            <person name="Cruaud C."/>
            <person name="Duprat S."/>
            <person name="Brottier P."/>
            <person name="Coutanceau J.-P."/>
            <person name="Gouzy J."/>
            <person name="Parra G."/>
            <person name="Lardier G."/>
            <person name="Chapple C."/>
            <person name="McKernan K.J."/>
            <person name="McEwan P."/>
            <person name="Bosak S."/>
            <person name="Kellis M."/>
            <person name="Volff J.-N."/>
            <person name="Guigo R."/>
            <person name="Zody M.C."/>
            <person name="Mesirov J."/>
            <person name="Lindblad-Toh K."/>
            <person name="Birren B."/>
            <person name="Nusbaum C."/>
            <person name="Kahn D."/>
            <person name="Robinson-Rechavi M."/>
            <person name="Laudet V."/>
            <person name="Schachter V."/>
            <person name="Quetier F."/>
            <person name="Saurin W."/>
            <person name="Scarpelli C."/>
            <person name="Wincker P."/>
            <person name="Lander E.S."/>
            <person name="Weissenbach J."/>
            <person name="Roest Crollius H."/>
        </authorList>
    </citation>
    <scope>NUCLEOTIDE SEQUENCE [LARGE SCALE GENOMIC DNA]</scope>
</reference>
<evidence type="ECO:0000256" key="9">
    <source>
        <dbReference type="ARBA" id="ARBA00023065"/>
    </source>
</evidence>
<reference evidence="15" key="2">
    <citation type="submission" date="2004-02" db="EMBL/GenBank/DDBJ databases">
        <authorList>
            <consortium name="Genoscope"/>
            <consortium name="Whitehead Institute Centre for Genome Research"/>
        </authorList>
    </citation>
    <scope>NUCLEOTIDE SEQUENCE</scope>
</reference>
<feature type="transmembrane region" description="Helical" evidence="14">
    <location>
        <begin position="349"/>
        <end position="369"/>
    </location>
</feature>
<dbReference type="PANTHER" id="PTHR45897:SF5">
    <property type="entry name" value="HIGH AFFINITY CHOLINE TRANSPORTER 1"/>
    <property type="match status" value="1"/>
</dbReference>
<feature type="transmembrane region" description="Helical" evidence="14">
    <location>
        <begin position="105"/>
        <end position="122"/>
    </location>
</feature>
<evidence type="ECO:0000256" key="7">
    <source>
        <dbReference type="ARBA" id="ARBA00022989"/>
    </source>
</evidence>
<evidence type="ECO:0000313" key="15">
    <source>
        <dbReference type="EMBL" id="CAG00340.1"/>
    </source>
</evidence>
<dbReference type="EMBL" id="CAAE01014597">
    <property type="protein sequence ID" value="CAG00340.1"/>
    <property type="molecule type" value="Genomic_DNA"/>
</dbReference>
<accession>Q4SG92</accession>
<name>Q4SG92_TETNG</name>